<evidence type="ECO:0000313" key="5">
    <source>
        <dbReference type="Proteomes" id="UP001062165"/>
    </source>
</evidence>
<keyword evidence="1" id="KW-0479">Metal-binding</keyword>
<dbReference type="PROSITE" id="PS00903">
    <property type="entry name" value="CYT_DCMP_DEAMINASES_1"/>
    <property type="match status" value="1"/>
</dbReference>
<accession>A0ABY6CX14</accession>
<dbReference type="RefSeq" id="WP_263050182.1">
    <property type="nucleotide sequence ID" value="NZ_CP106735.1"/>
</dbReference>
<reference evidence="4" key="1">
    <citation type="submission" date="2022-10" db="EMBL/GenBank/DDBJ databases">
        <title>Comparative genomics and taxonomic characterization of three novel marine species of genus Reichenbachiella exhibiting antioxidant and polysaccharide degradation activities.</title>
        <authorList>
            <person name="Muhammad N."/>
            <person name="Lee Y.-J."/>
            <person name="Ko J."/>
            <person name="Kim S.-G."/>
        </authorList>
    </citation>
    <scope>NUCLEOTIDE SEQUENCE</scope>
    <source>
        <strain evidence="4">Wsw4-B4</strain>
    </source>
</reference>
<gene>
    <name evidence="4" type="ORF">N7E81_13830</name>
</gene>
<evidence type="ECO:0000256" key="1">
    <source>
        <dbReference type="ARBA" id="ARBA00022723"/>
    </source>
</evidence>
<dbReference type="Gene3D" id="3.40.140.10">
    <property type="entry name" value="Cytidine Deaminase, domain 2"/>
    <property type="match status" value="1"/>
</dbReference>
<dbReference type="CDD" id="cd01285">
    <property type="entry name" value="nucleoside_deaminase"/>
    <property type="match status" value="1"/>
</dbReference>
<organism evidence="4 5">
    <name type="scientific">Reichenbachiella carrageenanivorans</name>
    <dbReference type="NCBI Taxonomy" id="2979869"/>
    <lineage>
        <taxon>Bacteria</taxon>
        <taxon>Pseudomonadati</taxon>
        <taxon>Bacteroidota</taxon>
        <taxon>Cytophagia</taxon>
        <taxon>Cytophagales</taxon>
        <taxon>Reichenbachiellaceae</taxon>
        <taxon>Reichenbachiella</taxon>
    </lineage>
</organism>
<name>A0ABY6CX14_9BACT</name>
<feature type="domain" description="CMP/dCMP-type deaminase" evidence="3">
    <location>
        <begin position="3"/>
        <end position="127"/>
    </location>
</feature>
<protein>
    <submittedName>
        <fullName evidence="4">Nucleoside deaminase</fullName>
    </submittedName>
</protein>
<dbReference type="SUPFAM" id="SSF53927">
    <property type="entry name" value="Cytidine deaminase-like"/>
    <property type="match status" value="1"/>
</dbReference>
<keyword evidence="5" id="KW-1185">Reference proteome</keyword>
<proteinExistence type="predicted"/>
<evidence type="ECO:0000259" key="3">
    <source>
        <dbReference type="PROSITE" id="PS51747"/>
    </source>
</evidence>
<dbReference type="Proteomes" id="UP001062165">
    <property type="component" value="Chromosome"/>
</dbReference>
<dbReference type="InterPro" id="IPR002125">
    <property type="entry name" value="CMP_dCMP_dom"/>
</dbReference>
<keyword evidence="2" id="KW-0862">Zinc</keyword>
<dbReference type="InterPro" id="IPR016192">
    <property type="entry name" value="APOBEC/CMP_deaminase_Zn-bd"/>
</dbReference>
<dbReference type="InterPro" id="IPR016193">
    <property type="entry name" value="Cytidine_deaminase-like"/>
</dbReference>
<dbReference type="Pfam" id="PF00383">
    <property type="entry name" value="dCMP_cyt_deam_1"/>
    <property type="match status" value="1"/>
</dbReference>
<dbReference type="PROSITE" id="PS51747">
    <property type="entry name" value="CYT_DCMP_DEAMINASES_2"/>
    <property type="match status" value="1"/>
</dbReference>
<dbReference type="PANTHER" id="PTHR11079">
    <property type="entry name" value="CYTOSINE DEAMINASE FAMILY MEMBER"/>
    <property type="match status" value="1"/>
</dbReference>
<sequence length="158" mass="17764">MKKQQKEYMQEAIRLSIQNVTAHTGGPFGAVIVKDGEIIARGTNLVTANNDPTAHAEVVAIRAACTFLGSYHLEGCEVYTSCEPCPMCLAAIYWARPAAVYYANAKEDAAAIQFDDQFIYEELSRPLAKRKLFTRQMMREEALEAFQIWEASTDKKEY</sequence>
<dbReference type="EMBL" id="CP106735">
    <property type="protein sequence ID" value="UXX78437.1"/>
    <property type="molecule type" value="Genomic_DNA"/>
</dbReference>
<dbReference type="PANTHER" id="PTHR11079:SF161">
    <property type="entry name" value="CMP_DCMP-TYPE DEAMINASE DOMAIN-CONTAINING PROTEIN"/>
    <property type="match status" value="1"/>
</dbReference>
<evidence type="ECO:0000313" key="4">
    <source>
        <dbReference type="EMBL" id="UXX78437.1"/>
    </source>
</evidence>
<evidence type="ECO:0000256" key="2">
    <source>
        <dbReference type="ARBA" id="ARBA00022833"/>
    </source>
</evidence>